<dbReference type="EMBL" id="ML994626">
    <property type="protein sequence ID" value="KAF2187639.1"/>
    <property type="molecule type" value="Genomic_DNA"/>
</dbReference>
<dbReference type="AlphaFoldDB" id="A0A6A6EAT8"/>
<keyword evidence="5" id="KW-1185">Reference proteome</keyword>
<protein>
    <recommendedName>
        <fullName evidence="3">DUF6594 domain-containing protein</fullName>
    </recommendedName>
</protein>
<keyword evidence="2" id="KW-1133">Transmembrane helix</keyword>
<evidence type="ECO:0000259" key="3">
    <source>
        <dbReference type="Pfam" id="PF20237"/>
    </source>
</evidence>
<dbReference type="Pfam" id="PF20237">
    <property type="entry name" value="DUF6594"/>
    <property type="match status" value="1"/>
</dbReference>
<feature type="region of interest" description="Disordered" evidence="1">
    <location>
        <begin position="1"/>
        <end position="20"/>
    </location>
</feature>
<feature type="transmembrane region" description="Helical" evidence="2">
    <location>
        <begin position="220"/>
        <end position="240"/>
    </location>
</feature>
<name>A0A6A6EAT8_9PEZI</name>
<proteinExistence type="predicted"/>
<accession>A0A6A6EAT8</accession>
<dbReference type="PANTHER" id="PTHR34502">
    <property type="entry name" value="DUF6594 DOMAIN-CONTAINING PROTEIN-RELATED"/>
    <property type="match status" value="1"/>
</dbReference>
<organism evidence="4 5">
    <name type="scientific">Zopfia rhizophila CBS 207.26</name>
    <dbReference type="NCBI Taxonomy" id="1314779"/>
    <lineage>
        <taxon>Eukaryota</taxon>
        <taxon>Fungi</taxon>
        <taxon>Dikarya</taxon>
        <taxon>Ascomycota</taxon>
        <taxon>Pezizomycotina</taxon>
        <taxon>Dothideomycetes</taxon>
        <taxon>Dothideomycetes incertae sedis</taxon>
        <taxon>Zopfiaceae</taxon>
        <taxon>Zopfia</taxon>
    </lineage>
</organism>
<evidence type="ECO:0000313" key="5">
    <source>
        <dbReference type="Proteomes" id="UP000800200"/>
    </source>
</evidence>
<dbReference type="OrthoDB" id="3795595at2759"/>
<dbReference type="PANTHER" id="PTHR34502:SF5">
    <property type="entry name" value="DUF6594 DOMAIN-CONTAINING PROTEIN"/>
    <property type="match status" value="1"/>
</dbReference>
<keyword evidence="2" id="KW-0812">Transmembrane</keyword>
<sequence>MASQVPRPTHQQSQPHSDPNDALAAFAQAYPRLADFFAECPRYLHLRRFSALSVRVLLYRQHELAGLEKELSGLELDAPAKDLGSLKVESGKQRHLYEKIIPELKEYEEALIRFDKLGTKGWDFSQLKTIQRFLAQPEGCGQSLVGTGAHIWGTLCNTRPFERDIIQVVRQTVPSPIVKWLMEHDPLKLFRLWRFITFRSSKKPDVFGQYSHSAQKLENATFSVGNTLIAALIYTSISLLYHTGAGVSNLATVLAFTAVVVVCTSSFSNQQFVVTLATYSAVLVTLLSNNDGKKDCRRS</sequence>
<dbReference type="Proteomes" id="UP000800200">
    <property type="component" value="Unassembled WGS sequence"/>
</dbReference>
<feature type="domain" description="DUF6594" evidence="3">
    <location>
        <begin position="30"/>
        <end position="284"/>
    </location>
</feature>
<keyword evidence="2" id="KW-0472">Membrane</keyword>
<evidence type="ECO:0000256" key="1">
    <source>
        <dbReference type="SAM" id="MobiDB-lite"/>
    </source>
</evidence>
<evidence type="ECO:0000313" key="4">
    <source>
        <dbReference type="EMBL" id="KAF2187639.1"/>
    </source>
</evidence>
<reference evidence="4" key="1">
    <citation type="journal article" date="2020" name="Stud. Mycol.">
        <title>101 Dothideomycetes genomes: a test case for predicting lifestyles and emergence of pathogens.</title>
        <authorList>
            <person name="Haridas S."/>
            <person name="Albert R."/>
            <person name="Binder M."/>
            <person name="Bloem J."/>
            <person name="Labutti K."/>
            <person name="Salamov A."/>
            <person name="Andreopoulos B."/>
            <person name="Baker S."/>
            <person name="Barry K."/>
            <person name="Bills G."/>
            <person name="Bluhm B."/>
            <person name="Cannon C."/>
            <person name="Castanera R."/>
            <person name="Culley D."/>
            <person name="Daum C."/>
            <person name="Ezra D."/>
            <person name="Gonzalez J."/>
            <person name="Henrissat B."/>
            <person name="Kuo A."/>
            <person name="Liang C."/>
            <person name="Lipzen A."/>
            <person name="Lutzoni F."/>
            <person name="Magnuson J."/>
            <person name="Mondo S."/>
            <person name="Nolan M."/>
            <person name="Ohm R."/>
            <person name="Pangilinan J."/>
            <person name="Park H.-J."/>
            <person name="Ramirez L."/>
            <person name="Alfaro M."/>
            <person name="Sun H."/>
            <person name="Tritt A."/>
            <person name="Yoshinaga Y."/>
            <person name="Zwiers L.-H."/>
            <person name="Turgeon B."/>
            <person name="Goodwin S."/>
            <person name="Spatafora J."/>
            <person name="Crous P."/>
            <person name="Grigoriev I."/>
        </authorList>
    </citation>
    <scope>NUCLEOTIDE SEQUENCE</scope>
    <source>
        <strain evidence="4">CBS 207.26</strain>
    </source>
</reference>
<dbReference type="InterPro" id="IPR046529">
    <property type="entry name" value="DUF6594"/>
</dbReference>
<feature type="transmembrane region" description="Helical" evidence="2">
    <location>
        <begin position="247"/>
        <end position="267"/>
    </location>
</feature>
<gene>
    <name evidence="4" type="ORF">K469DRAFT_103295</name>
</gene>
<feature type="transmembrane region" description="Helical" evidence="2">
    <location>
        <begin position="273"/>
        <end position="289"/>
    </location>
</feature>
<evidence type="ECO:0000256" key="2">
    <source>
        <dbReference type="SAM" id="Phobius"/>
    </source>
</evidence>